<dbReference type="PROSITE" id="PS51257">
    <property type="entry name" value="PROKAR_LIPOPROTEIN"/>
    <property type="match status" value="1"/>
</dbReference>
<proteinExistence type="inferred from homology"/>
<feature type="domain" description="TonB-dependent receptor plug" evidence="14">
    <location>
        <begin position="49"/>
        <end position="156"/>
    </location>
</feature>
<dbReference type="Gene3D" id="2.40.170.20">
    <property type="entry name" value="TonB-dependent receptor, beta-barrel domain"/>
    <property type="match status" value="1"/>
</dbReference>
<dbReference type="InterPro" id="IPR012910">
    <property type="entry name" value="Plug_dom"/>
</dbReference>
<comment type="caution">
    <text evidence="15">The sequence shown here is derived from an EMBL/GenBank/DDBJ whole genome shotgun (WGS) entry which is preliminary data.</text>
</comment>
<evidence type="ECO:0000256" key="4">
    <source>
        <dbReference type="ARBA" id="ARBA00022692"/>
    </source>
</evidence>
<evidence type="ECO:0000313" key="15">
    <source>
        <dbReference type="EMBL" id="MBT9288155.1"/>
    </source>
</evidence>
<evidence type="ECO:0000256" key="5">
    <source>
        <dbReference type="ARBA" id="ARBA00022729"/>
    </source>
</evidence>
<dbReference type="PROSITE" id="PS52016">
    <property type="entry name" value="TONB_DEPENDENT_REC_3"/>
    <property type="match status" value="1"/>
</dbReference>
<keyword evidence="3 10" id="KW-1134">Transmembrane beta strand</keyword>
<evidence type="ECO:0000259" key="14">
    <source>
        <dbReference type="Pfam" id="PF07715"/>
    </source>
</evidence>
<keyword evidence="2 10" id="KW-0813">Transport</keyword>
<dbReference type="InterPro" id="IPR039426">
    <property type="entry name" value="TonB-dep_rcpt-like"/>
</dbReference>
<dbReference type="Proteomes" id="UP000766595">
    <property type="component" value="Unassembled WGS sequence"/>
</dbReference>
<evidence type="ECO:0000256" key="8">
    <source>
        <dbReference type="ARBA" id="ARBA00023136"/>
    </source>
</evidence>
<dbReference type="AlphaFoldDB" id="A0A947GDD6"/>
<evidence type="ECO:0000256" key="12">
    <source>
        <dbReference type="SAM" id="SignalP"/>
    </source>
</evidence>
<dbReference type="PANTHER" id="PTHR30069:SF53">
    <property type="entry name" value="COLICIN I RECEPTOR-RELATED"/>
    <property type="match status" value="1"/>
</dbReference>
<keyword evidence="4 10" id="KW-0812">Transmembrane</keyword>
<reference evidence="15 16" key="1">
    <citation type="submission" date="2021-06" db="EMBL/GenBank/DDBJ databases">
        <authorList>
            <person name="Grouzdev D.S."/>
            <person name="Koziaeva V."/>
        </authorList>
    </citation>
    <scope>NUCLEOTIDE SEQUENCE [LARGE SCALE GENOMIC DNA]</scope>
    <source>
        <strain evidence="15 16">22</strain>
    </source>
</reference>
<evidence type="ECO:0000256" key="6">
    <source>
        <dbReference type="ARBA" id="ARBA00023065"/>
    </source>
</evidence>
<sequence length="636" mass="68607">MNRHRRALLAAAAICACGGPASAQDAAQDKKLDLGTIVVSANRTPTDAAKVGSAVTVIDRATLERARETYVKDYLDRVPGLNFAQIGGPGGLTSVMMRGANAAYIMVRIDGIEVSDPTKTQTAAALEHMLVGDVERIEILCGSQSALYGGTAVAGVIDITTRRADGPGVSHRAAVEVGSFGTVSGRYGLSAATDSSEVNISIERAKTDGISSADSRAGNREKDGYDNTTFSANAATRLNEAFRVFGALRYSRHDSAFDDFVWGVGPTDEVKGTPRNRTIGEDAGIRVGADLDLMDGRWKNTLAIQHYDTQSTTWGGYPGHYDGDRTKLEYLGSFRLNDMLAFSFGADYARETARSSEGLSGTIDNAGAFAQASLEPIAGLTLTGALRNDHHSTFGDHPTARATAAYRLFEGTKVRASWGTGFRPPSAYELFAPIYGNRSLKPEESRSLDAGIDQSFWDGRLTLSATVFKLDTRDLIQFAYDTGVGAYRYLQVPGLSQRRGIELAGKVQALDWLALDGSYTFTQAEQADGSPLLRVPRHKATVGATVTAIERTTVSVRGTWVDDMRDTDYSVILPDFSSPVRKLPAYFLLDATVTYRLTDTFDLTLRGRNLLDQRYQTVWGYGTPGASVYAGLSARF</sequence>
<organism evidence="15 16">
    <name type="scientific">Prosthecodimorpha staleyi</name>
    <dbReference type="NCBI Taxonomy" id="2840188"/>
    <lineage>
        <taxon>Bacteria</taxon>
        <taxon>Pseudomonadati</taxon>
        <taxon>Pseudomonadota</taxon>
        <taxon>Alphaproteobacteria</taxon>
        <taxon>Hyphomicrobiales</taxon>
        <taxon>Ancalomicrobiaceae</taxon>
        <taxon>Prosthecodimorpha</taxon>
    </lineage>
</organism>
<keyword evidence="6" id="KW-0406">Ion transport</keyword>
<dbReference type="GO" id="GO:0006811">
    <property type="term" value="P:monoatomic ion transport"/>
    <property type="evidence" value="ECO:0007669"/>
    <property type="project" value="UniProtKB-KW"/>
</dbReference>
<dbReference type="InterPro" id="IPR000531">
    <property type="entry name" value="Beta-barrel_TonB"/>
</dbReference>
<evidence type="ECO:0000256" key="3">
    <source>
        <dbReference type="ARBA" id="ARBA00022452"/>
    </source>
</evidence>
<evidence type="ECO:0000259" key="13">
    <source>
        <dbReference type="Pfam" id="PF00593"/>
    </source>
</evidence>
<keyword evidence="9 10" id="KW-0998">Cell outer membrane</keyword>
<feature type="domain" description="TonB-dependent receptor-like beta-barrel" evidence="13">
    <location>
        <begin position="182"/>
        <end position="610"/>
    </location>
</feature>
<keyword evidence="15" id="KW-0675">Receptor</keyword>
<evidence type="ECO:0000256" key="7">
    <source>
        <dbReference type="ARBA" id="ARBA00023077"/>
    </source>
</evidence>
<keyword evidence="7 11" id="KW-0798">TonB box</keyword>
<comment type="subcellular location">
    <subcellularLocation>
        <location evidence="1 10">Cell outer membrane</location>
        <topology evidence="1 10">Multi-pass membrane protein</topology>
    </subcellularLocation>
</comment>
<dbReference type="CDD" id="cd01347">
    <property type="entry name" value="ligand_gated_channel"/>
    <property type="match status" value="1"/>
</dbReference>
<evidence type="ECO:0000256" key="10">
    <source>
        <dbReference type="PROSITE-ProRule" id="PRU01360"/>
    </source>
</evidence>
<keyword evidence="5 12" id="KW-0732">Signal</keyword>
<dbReference type="GO" id="GO:0015889">
    <property type="term" value="P:cobalamin transport"/>
    <property type="evidence" value="ECO:0007669"/>
    <property type="project" value="TreeGrafter"/>
</dbReference>
<evidence type="ECO:0000313" key="16">
    <source>
        <dbReference type="Proteomes" id="UP000766595"/>
    </source>
</evidence>
<feature type="signal peptide" evidence="12">
    <location>
        <begin position="1"/>
        <end position="23"/>
    </location>
</feature>
<feature type="chain" id="PRO_5037647345" evidence="12">
    <location>
        <begin position="24"/>
        <end position="636"/>
    </location>
</feature>
<evidence type="ECO:0000256" key="11">
    <source>
        <dbReference type="RuleBase" id="RU003357"/>
    </source>
</evidence>
<dbReference type="InterPro" id="IPR036942">
    <property type="entry name" value="Beta-barrel_TonB_sf"/>
</dbReference>
<dbReference type="GO" id="GO:0009279">
    <property type="term" value="C:cell outer membrane"/>
    <property type="evidence" value="ECO:0007669"/>
    <property type="project" value="UniProtKB-SubCell"/>
</dbReference>
<dbReference type="InterPro" id="IPR037066">
    <property type="entry name" value="Plug_dom_sf"/>
</dbReference>
<dbReference type="PANTHER" id="PTHR30069">
    <property type="entry name" value="TONB-DEPENDENT OUTER MEMBRANE RECEPTOR"/>
    <property type="match status" value="1"/>
</dbReference>
<accession>A0A947GDD6</accession>
<protein>
    <submittedName>
        <fullName evidence="15">TonB-dependent receptor</fullName>
    </submittedName>
</protein>
<dbReference type="Pfam" id="PF00593">
    <property type="entry name" value="TonB_dep_Rec_b-barrel"/>
    <property type="match status" value="1"/>
</dbReference>
<evidence type="ECO:0000256" key="9">
    <source>
        <dbReference type="ARBA" id="ARBA00023237"/>
    </source>
</evidence>
<evidence type="ECO:0000256" key="1">
    <source>
        <dbReference type="ARBA" id="ARBA00004571"/>
    </source>
</evidence>
<dbReference type="EMBL" id="JAHHZF010000001">
    <property type="protein sequence ID" value="MBT9288155.1"/>
    <property type="molecule type" value="Genomic_DNA"/>
</dbReference>
<comment type="similarity">
    <text evidence="10 11">Belongs to the TonB-dependent receptor family.</text>
</comment>
<dbReference type="Gene3D" id="2.170.130.10">
    <property type="entry name" value="TonB-dependent receptor, plug domain"/>
    <property type="match status" value="1"/>
</dbReference>
<keyword evidence="8 10" id="KW-0472">Membrane</keyword>
<name>A0A947GDD6_9HYPH</name>
<evidence type="ECO:0000256" key="2">
    <source>
        <dbReference type="ARBA" id="ARBA00022448"/>
    </source>
</evidence>
<dbReference type="Pfam" id="PF07715">
    <property type="entry name" value="Plug"/>
    <property type="match status" value="1"/>
</dbReference>
<gene>
    <name evidence="15" type="ORF">KL771_01755</name>
</gene>
<keyword evidence="16" id="KW-1185">Reference proteome</keyword>
<dbReference type="RefSeq" id="WP_261966843.1">
    <property type="nucleotide sequence ID" value="NZ_JAHHZF010000001.1"/>
</dbReference>
<dbReference type="SUPFAM" id="SSF56935">
    <property type="entry name" value="Porins"/>
    <property type="match status" value="1"/>
</dbReference>